<dbReference type="FunFam" id="3.20.20.80:FF:000131">
    <property type="entry name" value="Glycoside hydrolase superfamily"/>
    <property type="match status" value="1"/>
</dbReference>
<evidence type="ECO:0008006" key="9">
    <source>
        <dbReference type="Google" id="ProtNLM"/>
    </source>
</evidence>
<organism evidence="7 8">
    <name type="scientific">Peltaster fructicola</name>
    <dbReference type="NCBI Taxonomy" id="286661"/>
    <lineage>
        <taxon>Eukaryota</taxon>
        <taxon>Fungi</taxon>
        <taxon>Dikarya</taxon>
        <taxon>Ascomycota</taxon>
        <taxon>Pezizomycotina</taxon>
        <taxon>Dothideomycetes</taxon>
        <taxon>Dothideomycetes incertae sedis</taxon>
        <taxon>Peltaster</taxon>
    </lineage>
</organism>
<keyword evidence="3" id="KW-0326">Glycosidase</keyword>
<dbReference type="PANTHER" id="PTHR31308">
    <property type="match status" value="1"/>
</dbReference>
<protein>
    <recommendedName>
        <fullName evidence="9">Glycoside hydrolase family 5 C-terminal domain-containing protein</fullName>
    </recommendedName>
</protein>
<evidence type="ECO:0000256" key="2">
    <source>
        <dbReference type="ARBA" id="ARBA00022801"/>
    </source>
</evidence>
<dbReference type="InterPro" id="IPR041036">
    <property type="entry name" value="GH5_C"/>
</dbReference>
<evidence type="ECO:0000259" key="5">
    <source>
        <dbReference type="Pfam" id="PF00150"/>
    </source>
</evidence>
<evidence type="ECO:0000256" key="1">
    <source>
        <dbReference type="ARBA" id="ARBA00005641"/>
    </source>
</evidence>
<comment type="similarity">
    <text evidence="1">Belongs to the glycosyl hydrolase 5 (cellulase A) family.</text>
</comment>
<keyword evidence="8" id="KW-1185">Reference proteome</keyword>
<proteinExistence type="inferred from homology"/>
<dbReference type="PANTHER" id="PTHR31308:SF5">
    <property type="entry name" value="ERGOSTERYL-BETA-GLUCOSIDASE"/>
    <property type="match status" value="1"/>
</dbReference>
<evidence type="ECO:0000256" key="3">
    <source>
        <dbReference type="ARBA" id="ARBA00023295"/>
    </source>
</evidence>
<reference evidence="7 8" key="1">
    <citation type="journal article" date="2016" name="Sci. Rep.">
        <title>Peltaster fructicola genome reveals evolution from an invasive phytopathogen to an ectophytic parasite.</title>
        <authorList>
            <person name="Xu C."/>
            <person name="Chen H."/>
            <person name="Gleason M.L."/>
            <person name="Xu J.R."/>
            <person name="Liu H."/>
            <person name="Zhang R."/>
            <person name="Sun G."/>
        </authorList>
    </citation>
    <scope>NUCLEOTIDE SEQUENCE [LARGE SCALE GENOMIC DNA]</scope>
    <source>
        <strain evidence="7 8">LNHT1506</strain>
    </source>
</reference>
<dbReference type="GO" id="GO:1904462">
    <property type="term" value="P:ergosteryl 3-beta-D-glucoside catabolic process"/>
    <property type="evidence" value="ECO:0007669"/>
    <property type="project" value="TreeGrafter"/>
</dbReference>
<dbReference type="GO" id="GO:0000272">
    <property type="term" value="P:polysaccharide catabolic process"/>
    <property type="evidence" value="ECO:0007669"/>
    <property type="project" value="InterPro"/>
</dbReference>
<dbReference type="InterPro" id="IPR052066">
    <property type="entry name" value="Glycosphingolipid_Hydrolases"/>
</dbReference>
<dbReference type="Proteomes" id="UP000503462">
    <property type="component" value="Chromosome 4"/>
</dbReference>
<dbReference type="AlphaFoldDB" id="A0A6H0XZW4"/>
<dbReference type="FunFam" id="3.20.20.80:FF:000174">
    <property type="entry name" value="YIR007W-like protein"/>
    <property type="match status" value="1"/>
</dbReference>
<gene>
    <name evidence="7" type="ORF">AMS68_005801</name>
</gene>
<evidence type="ECO:0000256" key="4">
    <source>
        <dbReference type="SAM" id="MobiDB-lite"/>
    </source>
</evidence>
<name>A0A6H0XZW4_9PEZI</name>
<feature type="domain" description="Glycoside hydrolase family 5 C-terminal" evidence="6">
    <location>
        <begin position="637"/>
        <end position="729"/>
    </location>
</feature>
<dbReference type="Gene3D" id="3.20.20.80">
    <property type="entry name" value="Glycosidases"/>
    <property type="match status" value="2"/>
</dbReference>
<dbReference type="InterPro" id="IPR013780">
    <property type="entry name" value="Glyco_hydro_b"/>
</dbReference>
<dbReference type="InterPro" id="IPR001547">
    <property type="entry name" value="Glyco_hydro_5"/>
</dbReference>
<evidence type="ECO:0000259" key="6">
    <source>
        <dbReference type="Pfam" id="PF18564"/>
    </source>
</evidence>
<dbReference type="SUPFAM" id="SSF51445">
    <property type="entry name" value="(Trans)glycosidases"/>
    <property type="match status" value="1"/>
</dbReference>
<dbReference type="Pfam" id="PF18564">
    <property type="entry name" value="Glyco_hydro_5_C"/>
    <property type="match status" value="1"/>
</dbReference>
<keyword evidence="2" id="KW-0378">Hydrolase</keyword>
<feature type="region of interest" description="Disordered" evidence="4">
    <location>
        <begin position="574"/>
        <end position="600"/>
    </location>
</feature>
<evidence type="ECO:0000313" key="7">
    <source>
        <dbReference type="EMBL" id="QIX00284.1"/>
    </source>
</evidence>
<dbReference type="GO" id="GO:0050295">
    <property type="term" value="F:steryl-beta-glucosidase activity"/>
    <property type="evidence" value="ECO:0007669"/>
    <property type="project" value="TreeGrafter"/>
</dbReference>
<dbReference type="InterPro" id="IPR017853">
    <property type="entry name" value="GH"/>
</dbReference>
<dbReference type="InterPro" id="IPR018087">
    <property type="entry name" value="Glyco_hydro_5_CS"/>
</dbReference>
<dbReference type="EMBL" id="CP051142">
    <property type="protein sequence ID" value="QIX00284.1"/>
    <property type="molecule type" value="Genomic_DNA"/>
</dbReference>
<dbReference type="Pfam" id="PF00150">
    <property type="entry name" value="Cellulase"/>
    <property type="match status" value="1"/>
</dbReference>
<dbReference type="PROSITE" id="PS00659">
    <property type="entry name" value="GLYCOSYL_HYDROL_F5"/>
    <property type="match status" value="1"/>
</dbReference>
<feature type="domain" description="Glycoside hydrolase family 5" evidence="5">
    <location>
        <begin position="65"/>
        <end position="129"/>
    </location>
</feature>
<evidence type="ECO:0000313" key="8">
    <source>
        <dbReference type="Proteomes" id="UP000503462"/>
    </source>
</evidence>
<sequence length="763" mass="86463">MSSYRIRIDGASLRDPHGREVTLHGINVAGDSKLPATPEINSHVKEHFFEGDDVSFVNRPFSVDDAHTHFSRLKSWGYNTIRYIFTWEAIEHAGPGKYDEDFIQHTVKLLRIAKQYEFYVFMDPHQDVWSRYTGGSGAPMWTIYACGLDPEKFRDTQAALVQNMWPEPAEFPKMIWATNYTRLACQVIFTMFFAGKDFFPKCQIDGQNIQDWLQEHFVGACKHLAQRIHEAGDLENDVVIGYESMNEPNKGLIGHPALNTIPPDQKLQKGTSPTPFQAMLTGSGRAVEEATWDFGNLGPYKSGSQLVDPNGVSTWLDPRFWDDTKYGWKRADSWKLGEDIFAQHGIWDPKNDELMLPRYFATIPGTDQKVDQEFFTNHYFMDYFRRYKNAIRDVWPEAIMLIQPSPFEIPPHIKGTKDEDPNMIFASHFYDGITLITKKWNRYWNVDVLGVLRGRYSSPAFAVKVGEAAVRNCFRDQLSAIKKEGTDYMGEHPLIFTEIGIPYDMDDKHAYKTGDYFSQSLAVDANHYAVEGSNANGFTWWVYTASNSHYWGDNWNGEDLSIYCSEDKLLPDEKPVDLATHGGSKESLAADQKPSTPPVSPAMLKKTLSVDGMTTSLPPALSSSETRGHRAAEAYVRATPVYTHGTIKSHAFDLRSGSFHLVLTAPSSTPQDYPTEIFLPEYHFPQSNTSVVVSGGKWKIAIEDIEGVDGSAQQMLRWWHSEGEQKITVKGVKKPRGKSRSEEAADEGYLEQYLQMGKSCTLM</sequence>
<accession>A0A6H0XZW4</accession>
<dbReference type="Gene3D" id="2.60.40.1180">
    <property type="entry name" value="Golgi alpha-mannosidase II"/>
    <property type="match status" value="1"/>
</dbReference>
<dbReference type="OrthoDB" id="9971853at2759"/>